<name>A0A2I1H2X5_9GLOM</name>
<sequence length="450" mass="51435">MANIHTLNEINNGAPLVSGNKLGDSPFDRYPSSRTELENQRLKYDLDIALSSGIQLGTRNSLLMKNNESFSERVCQLEDEAKELKNEINQKEISLSSANSEIVTKSEEIQALQSEIKELEMKYFLAQKDLSEMDSLRQELAQIRQNVELKNVDLDLKEYELSEKKDELMQLRNELMDKKEELMQMRDNLFSVQQTLSEKETLLQETNTCLAKQILKTSSESKVLGGVSGLEKEIRVMVSQSDTQKNQKTGLPPIKLYLMDMDKATEHESSRIQSHPASPSWTFRMLVTGKSGSGKKGGSRYIACDDLIVCGYHPDERIWAFVRYMYGIISKDPKASYYENIRFSYISPEKIPSVRAFSPERSTVIVFEDICLAPEYIQNQIGQFFGNGRHRNISSIYVTQKYHKAPIFIRENASHLVVFNSGSSHENISKIIRRYTDDVKNASMVINSYL</sequence>
<keyword evidence="3" id="KW-1185">Reference proteome</keyword>
<reference evidence="2 3" key="1">
    <citation type="submission" date="2015-10" db="EMBL/GenBank/DDBJ databases">
        <title>Genome analyses suggest a sexual origin of heterokaryosis in a supposedly ancient asexual fungus.</title>
        <authorList>
            <person name="Ropars J."/>
            <person name="Sedzielewska K."/>
            <person name="Noel J."/>
            <person name="Charron P."/>
            <person name="Farinelli L."/>
            <person name="Marton T."/>
            <person name="Kruger M."/>
            <person name="Pelin A."/>
            <person name="Brachmann A."/>
            <person name="Corradi N."/>
        </authorList>
    </citation>
    <scope>NUCLEOTIDE SEQUENCE [LARGE SCALE GENOMIC DNA]</scope>
    <source>
        <strain evidence="2 3">A4</strain>
    </source>
</reference>
<dbReference type="VEuPathDB" id="FungiDB:RhiirA1_514387"/>
<comment type="caution">
    <text evidence="2">The sequence shown here is derived from an EMBL/GenBank/DDBJ whole genome shotgun (WGS) entry which is preliminary data.</text>
</comment>
<accession>A0A2I1H2X5</accession>
<dbReference type="VEuPathDB" id="FungiDB:FUN_024855"/>
<gene>
    <name evidence="2" type="ORF">RhiirA4_498572</name>
</gene>
<dbReference type="AlphaFoldDB" id="A0A2I1H2X5"/>
<proteinExistence type="predicted"/>
<dbReference type="EMBL" id="LLXI01001350">
    <property type="protein sequence ID" value="PKY53222.1"/>
    <property type="molecule type" value="Genomic_DNA"/>
</dbReference>
<organism evidence="2 3">
    <name type="scientific">Rhizophagus irregularis</name>
    <dbReference type="NCBI Taxonomy" id="588596"/>
    <lineage>
        <taxon>Eukaryota</taxon>
        <taxon>Fungi</taxon>
        <taxon>Fungi incertae sedis</taxon>
        <taxon>Mucoromycota</taxon>
        <taxon>Glomeromycotina</taxon>
        <taxon>Glomeromycetes</taxon>
        <taxon>Glomerales</taxon>
        <taxon>Glomeraceae</taxon>
        <taxon>Rhizophagus</taxon>
    </lineage>
</organism>
<evidence type="ECO:0000313" key="3">
    <source>
        <dbReference type="Proteomes" id="UP000234323"/>
    </source>
</evidence>
<feature type="coiled-coil region" evidence="1">
    <location>
        <begin position="67"/>
        <end position="188"/>
    </location>
</feature>
<dbReference type="Proteomes" id="UP000234323">
    <property type="component" value="Unassembled WGS sequence"/>
</dbReference>
<protein>
    <submittedName>
        <fullName evidence="2">Uncharacterized protein</fullName>
    </submittedName>
</protein>
<evidence type="ECO:0000313" key="2">
    <source>
        <dbReference type="EMBL" id="PKY53222.1"/>
    </source>
</evidence>
<dbReference type="VEuPathDB" id="FungiDB:RhiirA1_404392"/>
<evidence type="ECO:0000256" key="1">
    <source>
        <dbReference type="SAM" id="Coils"/>
    </source>
</evidence>
<dbReference type="Pfam" id="PF04665">
    <property type="entry name" value="Pox_A32"/>
    <property type="match status" value="1"/>
</dbReference>
<dbReference type="VEuPathDB" id="FungiDB:RhiirFUN_017261"/>
<keyword evidence="1" id="KW-0175">Coiled coil</keyword>
<dbReference type="InterPro" id="IPR006758">
    <property type="entry name" value="A32L"/>
</dbReference>
<dbReference type="Gene3D" id="1.10.287.1490">
    <property type="match status" value="1"/>
</dbReference>